<dbReference type="PANTHER" id="PTHR47640:SF10">
    <property type="entry name" value="TRNA SELENOCYSTEINE 1-ASSOCIATED PROTEIN 1-RELATED"/>
    <property type="match status" value="1"/>
</dbReference>
<dbReference type="AlphaFoldDB" id="A0A2U1PTT0"/>
<keyword evidence="7" id="KW-1185">Reference proteome</keyword>
<organism evidence="6 7">
    <name type="scientific">Artemisia annua</name>
    <name type="common">Sweet wormwood</name>
    <dbReference type="NCBI Taxonomy" id="35608"/>
    <lineage>
        <taxon>Eukaryota</taxon>
        <taxon>Viridiplantae</taxon>
        <taxon>Streptophyta</taxon>
        <taxon>Embryophyta</taxon>
        <taxon>Tracheophyta</taxon>
        <taxon>Spermatophyta</taxon>
        <taxon>Magnoliopsida</taxon>
        <taxon>eudicotyledons</taxon>
        <taxon>Gunneridae</taxon>
        <taxon>Pentapetalae</taxon>
        <taxon>asterids</taxon>
        <taxon>campanulids</taxon>
        <taxon>Asterales</taxon>
        <taxon>Asteraceae</taxon>
        <taxon>Asteroideae</taxon>
        <taxon>Anthemideae</taxon>
        <taxon>Artemisiinae</taxon>
        <taxon>Artemisia</taxon>
    </lineage>
</organism>
<dbReference type="GO" id="GO:0003729">
    <property type="term" value="F:mRNA binding"/>
    <property type="evidence" value="ECO:0007669"/>
    <property type="project" value="InterPro"/>
</dbReference>
<dbReference type="InterPro" id="IPR012677">
    <property type="entry name" value="Nucleotide-bd_a/b_plait_sf"/>
</dbReference>
<keyword evidence="1" id="KW-0507">mRNA processing</keyword>
<dbReference type="OrthoDB" id="446113at2759"/>
<keyword evidence="2" id="KW-0677">Repeat</keyword>
<proteinExistence type="predicted"/>
<keyword evidence="3" id="KW-0694">RNA-binding</keyword>
<dbReference type="STRING" id="35608.A0A2U1PTT0"/>
<evidence type="ECO:0000313" key="7">
    <source>
        <dbReference type="Proteomes" id="UP000245207"/>
    </source>
</evidence>
<dbReference type="GO" id="GO:0005829">
    <property type="term" value="C:cytosol"/>
    <property type="evidence" value="ECO:0007669"/>
    <property type="project" value="TreeGrafter"/>
</dbReference>
<dbReference type="InterPro" id="IPR050825">
    <property type="entry name" value="RBM42_RBP45_47-like"/>
</dbReference>
<feature type="region of interest" description="Disordered" evidence="4">
    <location>
        <begin position="1"/>
        <end position="20"/>
    </location>
</feature>
<dbReference type="SUPFAM" id="SSF54928">
    <property type="entry name" value="RNA-binding domain, RBD"/>
    <property type="match status" value="1"/>
</dbReference>
<dbReference type="PANTHER" id="PTHR47640">
    <property type="entry name" value="TRNA SELENOCYSTEINE 1-ASSOCIATED PROTEIN 1-RELATED-RELATED"/>
    <property type="match status" value="1"/>
</dbReference>
<protein>
    <submittedName>
        <fullName evidence="6">RNA-binding (RRM/RBD/RNP motifs) family protein</fullName>
    </submittedName>
</protein>
<evidence type="ECO:0000256" key="2">
    <source>
        <dbReference type="ARBA" id="ARBA00022737"/>
    </source>
</evidence>
<evidence type="ECO:0000256" key="3">
    <source>
        <dbReference type="ARBA" id="ARBA00022884"/>
    </source>
</evidence>
<comment type="caution">
    <text evidence="6">The sequence shown here is derived from an EMBL/GenBank/DDBJ whole genome shotgun (WGS) entry which is preliminary data.</text>
</comment>
<feature type="domain" description="RRM" evidence="5">
    <location>
        <begin position="65"/>
        <end position="104"/>
    </location>
</feature>
<dbReference type="EMBL" id="PKPP01000746">
    <property type="protein sequence ID" value="PWA89143.1"/>
    <property type="molecule type" value="Genomic_DNA"/>
</dbReference>
<evidence type="ECO:0000256" key="1">
    <source>
        <dbReference type="ARBA" id="ARBA00022664"/>
    </source>
</evidence>
<dbReference type="InterPro" id="IPR000504">
    <property type="entry name" value="RRM_dom"/>
</dbReference>
<sequence length="132" mass="14348">MSKGFVARSANRVATQPKHSQNDKSKICTLDCCPGSPDVNVTAMPSAALDQLQKKRSAADTCPFVTGAMVVPDRNTGRSKGYGFVKIADEMERNHAINEMNGMYCSTSFSNAICCTKGYTLLLTAMEARTWK</sequence>
<accession>A0A2U1PTT0</accession>
<dbReference type="InterPro" id="IPR035979">
    <property type="entry name" value="RBD_domain_sf"/>
</dbReference>
<evidence type="ECO:0000259" key="5">
    <source>
        <dbReference type="Pfam" id="PF00076"/>
    </source>
</evidence>
<reference evidence="6 7" key="1">
    <citation type="journal article" date="2018" name="Mol. Plant">
        <title>The genome of Artemisia annua provides insight into the evolution of Asteraceae family and artemisinin biosynthesis.</title>
        <authorList>
            <person name="Shen Q."/>
            <person name="Zhang L."/>
            <person name="Liao Z."/>
            <person name="Wang S."/>
            <person name="Yan T."/>
            <person name="Shi P."/>
            <person name="Liu M."/>
            <person name="Fu X."/>
            <person name="Pan Q."/>
            <person name="Wang Y."/>
            <person name="Lv Z."/>
            <person name="Lu X."/>
            <person name="Zhang F."/>
            <person name="Jiang W."/>
            <person name="Ma Y."/>
            <person name="Chen M."/>
            <person name="Hao X."/>
            <person name="Li L."/>
            <person name="Tang Y."/>
            <person name="Lv G."/>
            <person name="Zhou Y."/>
            <person name="Sun X."/>
            <person name="Brodelius P.E."/>
            <person name="Rose J.K.C."/>
            <person name="Tang K."/>
        </authorList>
    </citation>
    <scope>NUCLEOTIDE SEQUENCE [LARGE SCALE GENOMIC DNA]</scope>
    <source>
        <strain evidence="7">cv. Huhao1</strain>
        <tissue evidence="6">Leaf</tissue>
    </source>
</reference>
<dbReference type="GO" id="GO:0006397">
    <property type="term" value="P:mRNA processing"/>
    <property type="evidence" value="ECO:0007669"/>
    <property type="project" value="UniProtKB-KW"/>
</dbReference>
<dbReference type="Proteomes" id="UP000245207">
    <property type="component" value="Unassembled WGS sequence"/>
</dbReference>
<evidence type="ECO:0000313" key="6">
    <source>
        <dbReference type="EMBL" id="PWA89143.1"/>
    </source>
</evidence>
<name>A0A2U1PTT0_ARTAN</name>
<dbReference type="Pfam" id="PF00076">
    <property type="entry name" value="RRM_1"/>
    <property type="match status" value="1"/>
</dbReference>
<dbReference type="Gene3D" id="3.30.70.330">
    <property type="match status" value="1"/>
</dbReference>
<gene>
    <name evidence="6" type="ORF">CTI12_AA112640</name>
</gene>
<evidence type="ECO:0000256" key="4">
    <source>
        <dbReference type="SAM" id="MobiDB-lite"/>
    </source>
</evidence>